<feature type="domain" description="Acyl-CoA oxidase/dehydrogenase middle" evidence="8">
    <location>
        <begin position="134"/>
        <end position="214"/>
    </location>
</feature>
<keyword evidence="5 6" id="KW-0560">Oxidoreductase</keyword>
<dbReference type="InterPro" id="IPR013786">
    <property type="entry name" value="AcylCoA_DH/ox_N"/>
</dbReference>
<dbReference type="SMR" id="D2PSN3"/>
<evidence type="ECO:0000313" key="11">
    <source>
        <dbReference type="Proteomes" id="UP000007967"/>
    </source>
</evidence>
<dbReference type="InterPro" id="IPR046373">
    <property type="entry name" value="Acyl-CoA_Oxase/DH_mid-dom_sf"/>
</dbReference>
<reference evidence="11" key="1">
    <citation type="submission" date="2009-09" db="EMBL/GenBank/DDBJ databases">
        <title>The complete genome of Kribbella flavida DSM 17836.</title>
        <authorList>
            <consortium name="US DOE Joint Genome Institute (JGI-PGF)"/>
            <person name="Lucas S."/>
            <person name="Copeland A."/>
            <person name="Lapidus A."/>
            <person name="Glavina del Rio T."/>
            <person name="Dalin E."/>
            <person name="Tice H."/>
            <person name="Bruce D."/>
            <person name="Goodwin L."/>
            <person name="Pitluck S."/>
            <person name="Kyrpides N."/>
            <person name="Mavromatis K."/>
            <person name="Ivanova N."/>
            <person name="Saunders E."/>
            <person name="Brettin T."/>
            <person name="Detter J.C."/>
            <person name="Han C."/>
            <person name="Larimer F."/>
            <person name="Land M."/>
            <person name="Hauser L."/>
            <person name="Markowitz V."/>
            <person name="Cheng J.-F."/>
            <person name="Hugenholtz P."/>
            <person name="Woyke T."/>
            <person name="Wu D."/>
            <person name="Pukall R."/>
            <person name="Klenk H.-P."/>
            <person name="Eisen J.A."/>
        </authorList>
    </citation>
    <scope>NUCLEOTIDE SEQUENCE [LARGE SCALE GENOMIC DNA]</scope>
    <source>
        <strain evidence="11">DSM 17836 / JCM 10339 / NBRC 14399</strain>
    </source>
</reference>
<dbReference type="Pfam" id="PF02771">
    <property type="entry name" value="Acyl-CoA_dh_N"/>
    <property type="match status" value="1"/>
</dbReference>
<evidence type="ECO:0000259" key="9">
    <source>
        <dbReference type="Pfam" id="PF02771"/>
    </source>
</evidence>
<dbReference type="InterPro" id="IPR052161">
    <property type="entry name" value="Mycobact_Acyl-CoA_DH"/>
</dbReference>
<dbReference type="GO" id="GO:0050660">
    <property type="term" value="F:flavin adenine dinucleotide binding"/>
    <property type="evidence" value="ECO:0007669"/>
    <property type="project" value="InterPro"/>
</dbReference>
<evidence type="ECO:0000256" key="6">
    <source>
        <dbReference type="RuleBase" id="RU362125"/>
    </source>
</evidence>
<proteinExistence type="inferred from homology"/>
<dbReference type="AlphaFoldDB" id="D2PSN3"/>
<name>D2PSN3_KRIFD</name>
<dbReference type="Proteomes" id="UP000007967">
    <property type="component" value="Chromosome"/>
</dbReference>
<evidence type="ECO:0000256" key="4">
    <source>
        <dbReference type="ARBA" id="ARBA00022827"/>
    </source>
</evidence>
<keyword evidence="11" id="KW-1185">Reference proteome</keyword>
<evidence type="ECO:0000256" key="1">
    <source>
        <dbReference type="ARBA" id="ARBA00001974"/>
    </source>
</evidence>
<evidence type="ECO:0000313" key="10">
    <source>
        <dbReference type="EMBL" id="ADB33171.1"/>
    </source>
</evidence>
<dbReference type="PANTHER" id="PTHR43292">
    <property type="entry name" value="ACYL-COA DEHYDROGENASE"/>
    <property type="match status" value="1"/>
</dbReference>
<dbReference type="SUPFAM" id="SSF56645">
    <property type="entry name" value="Acyl-CoA dehydrogenase NM domain-like"/>
    <property type="match status" value="1"/>
</dbReference>
<evidence type="ECO:0000259" key="7">
    <source>
        <dbReference type="Pfam" id="PF00441"/>
    </source>
</evidence>
<dbReference type="STRING" id="479435.Kfla_4124"/>
<dbReference type="Pfam" id="PF02770">
    <property type="entry name" value="Acyl-CoA_dh_M"/>
    <property type="match status" value="1"/>
</dbReference>
<accession>D2PSN3</accession>
<dbReference type="RefSeq" id="WP_012921725.1">
    <property type="nucleotide sequence ID" value="NC_013729.1"/>
</dbReference>
<dbReference type="Gene3D" id="1.10.540.10">
    <property type="entry name" value="Acyl-CoA dehydrogenase/oxidase, N-terminal domain"/>
    <property type="match status" value="1"/>
</dbReference>
<dbReference type="SUPFAM" id="SSF47203">
    <property type="entry name" value="Acyl-CoA dehydrogenase C-terminal domain-like"/>
    <property type="match status" value="1"/>
</dbReference>
<dbReference type="InterPro" id="IPR009100">
    <property type="entry name" value="AcylCoA_DH/oxidase_NM_dom_sf"/>
</dbReference>
<dbReference type="Gene3D" id="2.40.110.10">
    <property type="entry name" value="Butyryl-CoA Dehydrogenase, subunit A, domain 2"/>
    <property type="match status" value="1"/>
</dbReference>
<dbReference type="InterPro" id="IPR036250">
    <property type="entry name" value="AcylCo_DH-like_C"/>
</dbReference>
<keyword evidence="3 6" id="KW-0285">Flavoprotein</keyword>
<dbReference type="GO" id="GO:0005886">
    <property type="term" value="C:plasma membrane"/>
    <property type="evidence" value="ECO:0007669"/>
    <property type="project" value="TreeGrafter"/>
</dbReference>
<keyword evidence="4 6" id="KW-0274">FAD</keyword>
<evidence type="ECO:0000259" key="8">
    <source>
        <dbReference type="Pfam" id="PF02770"/>
    </source>
</evidence>
<dbReference type="GO" id="GO:0016627">
    <property type="term" value="F:oxidoreductase activity, acting on the CH-CH group of donors"/>
    <property type="evidence" value="ECO:0007669"/>
    <property type="project" value="InterPro"/>
</dbReference>
<reference evidence="10 11" key="2">
    <citation type="journal article" date="2010" name="Stand. Genomic Sci.">
        <title>Complete genome sequence of Kribbella flavida type strain (IFO 14399).</title>
        <authorList>
            <person name="Pukall R."/>
            <person name="Lapidus A."/>
            <person name="Glavina Del Rio T."/>
            <person name="Copeland A."/>
            <person name="Tice H."/>
            <person name="Cheng J.-F."/>
            <person name="Lucas S."/>
            <person name="Chen F."/>
            <person name="Nolan M."/>
            <person name="LaButti K."/>
            <person name="Pati A."/>
            <person name="Ivanova N."/>
            <person name="Mavrommatis K."/>
            <person name="Mikhailova N."/>
            <person name="Pitluck S."/>
            <person name="Bruce D."/>
            <person name="Goodwin L."/>
            <person name="Land M."/>
            <person name="Hauser L."/>
            <person name="Chang Y.-J."/>
            <person name="Jeffries C.D."/>
            <person name="Chen A."/>
            <person name="Palaniappan K."/>
            <person name="Chain P."/>
            <person name="Rohde M."/>
            <person name="Goeker M."/>
            <person name="Bristow J."/>
            <person name="Eisen J.A."/>
            <person name="Markowitz V."/>
            <person name="Hugenholtz P."/>
            <person name="Kyrpides N.C."/>
            <person name="Klenk H.-P."/>
            <person name="Brettin T."/>
        </authorList>
    </citation>
    <scope>NUCLEOTIDE SEQUENCE [LARGE SCALE GENOMIC DNA]</scope>
    <source>
        <strain evidence="11">DSM 17836 / JCM 10339 / NBRC 14399</strain>
    </source>
</reference>
<dbReference type="KEGG" id="kfl:Kfla_4124"/>
<dbReference type="InterPro" id="IPR006091">
    <property type="entry name" value="Acyl-CoA_Oxase/DH_mid-dom"/>
</dbReference>
<dbReference type="eggNOG" id="COG1960">
    <property type="taxonomic scope" value="Bacteria"/>
</dbReference>
<dbReference type="InterPro" id="IPR037069">
    <property type="entry name" value="AcylCoA_DH/ox_N_sf"/>
</dbReference>
<dbReference type="Gene3D" id="1.20.140.10">
    <property type="entry name" value="Butyryl-CoA Dehydrogenase, subunit A, domain 3"/>
    <property type="match status" value="1"/>
</dbReference>
<dbReference type="Pfam" id="PF00441">
    <property type="entry name" value="Acyl-CoA_dh_1"/>
    <property type="match status" value="1"/>
</dbReference>
<dbReference type="EMBL" id="CP001736">
    <property type="protein sequence ID" value="ADB33171.1"/>
    <property type="molecule type" value="Genomic_DNA"/>
</dbReference>
<comment type="similarity">
    <text evidence="2 6">Belongs to the acyl-CoA dehydrogenase family.</text>
</comment>
<evidence type="ECO:0000256" key="3">
    <source>
        <dbReference type="ARBA" id="ARBA00022630"/>
    </source>
</evidence>
<evidence type="ECO:0000256" key="2">
    <source>
        <dbReference type="ARBA" id="ARBA00009347"/>
    </source>
</evidence>
<dbReference type="HOGENOM" id="CLU_018204_9_1_11"/>
<comment type="cofactor">
    <cofactor evidence="1 6">
        <name>FAD</name>
        <dbReference type="ChEBI" id="CHEBI:57692"/>
    </cofactor>
</comment>
<sequence>MIESTADLATAVRAALTDPVVQAEYAALRAAAAAGLATGRAPGASEPDARGLYRELGRRRLLAPGWPQEFGGRGAGHVASAAALEELVLAGMPDTLHVLSIQIVGSFLMEVGSPEQKHRVLPALASGERFATVLYTEPDSGSDLASLTGTARRDGTGWRLDAVKVFGLKSGQSDLALCALRTADGVSKYDGISLFLVDLDAPGVHRSTMPSLGDEQFDRVELVDVRVGAESLIGREGDGWAQLNRCLPLERTGLDYSLKARAWYRVAVGGLAASASVSDALLAEAGRFGAMAAAGRLLTYDVLGGLDRGVTDDAGAAAAKLYTSEAAQEIATWAAQLYPPGADADLPPDAIGDLESAFREAPGLTLAAGTSQVMLEIVSSLTSDLELETGDLR</sequence>
<feature type="domain" description="Acyl-CoA dehydrogenase/oxidase C-terminal" evidence="7">
    <location>
        <begin position="286"/>
        <end position="379"/>
    </location>
</feature>
<gene>
    <name evidence="10" type="ordered locus">Kfla_4124</name>
</gene>
<dbReference type="PANTHER" id="PTHR43292:SF3">
    <property type="entry name" value="ACYL-COA DEHYDROGENASE FADE29"/>
    <property type="match status" value="1"/>
</dbReference>
<dbReference type="InterPro" id="IPR009075">
    <property type="entry name" value="AcylCo_DH/oxidase_C"/>
</dbReference>
<dbReference type="OrthoDB" id="9770681at2"/>
<protein>
    <submittedName>
        <fullName evidence="10">Acyl-CoA dehydrogenase domain protein</fullName>
    </submittedName>
</protein>
<organism evidence="10 11">
    <name type="scientific">Kribbella flavida (strain DSM 17836 / JCM 10339 / NBRC 14399)</name>
    <dbReference type="NCBI Taxonomy" id="479435"/>
    <lineage>
        <taxon>Bacteria</taxon>
        <taxon>Bacillati</taxon>
        <taxon>Actinomycetota</taxon>
        <taxon>Actinomycetes</taxon>
        <taxon>Propionibacteriales</taxon>
        <taxon>Kribbellaceae</taxon>
        <taxon>Kribbella</taxon>
    </lineage>
</organism>
<evidence type="ECO:0000256" key="5">
    <source>
        <dbReference type="ARBA" id="ARBA00023002"/>
    </source>
</evidence>
<feature type="domain" description="Acyl-CoA dehydrogenase/oxidase N-terminal" evidence="9">
    <location>
        <begin position="24"/>
        <end position="128"/>
    </location>
</feature>